<comment type="caution">
    <text evidence="3">The sequence shown here is derived from an EMBL/GenBank/DDBJ whole genome shotgun (WGS) entry which is preliminary data.</text>
</comment>
<evidence type="ECO:0000313" key="3">
    <source>
        <dbReference type="EMBL" id="GEO95237.1"/>
    </source>
</evidence>
<dbReference type="PROSITE" id="PS51257">
    <property type="entry name" value="PROKAR_LIPOPROTEIN"/>
    <property type="match status" value="1"/>
</dbReference>
<proteinExistence type="predicted"/>
<evidence type="ECO:0000313" key="4">
    <source>
        <dbReference type="Proteomes" id="UP000321103"/>
    </source>
</evidence>
<gene>
    <name evidence="3" type="ORF">KTU01_13600</name>
</gene>
<sequence>MKTAARKSLKRAGLSAAAVAALLTASGCSAINPVATAEVGYAPADGIVVEMGELKATDLLIVAESAESEGRLLGSLTNSGDQDITVTVDADGATGEIPVPAGSTLKLSETEPVILDPAGAMPGLMVETEISAAGESVTESVPVLDHTFPRYAEFIPGGAPTTPANPSNVPAKPGEEGFVGGQQADEH</sequence>
<name>A0A512IC85_9MICC</name>
<reference evidence="3 4" key="1">
    <citation type="submission" date="2019-07" db="EMBL/GenBank/DDBJ databases">
        <title>Whole genome shotgun sequence of Kocuria turfanensis NBRC 107627.</title>
        <authorList>
            <person name="Hosoyama A."/>
            <person name="Uohara A."/>
            <person name="Ohji S."/>
            <person name="Ichikawa N."/>
        </authorList>
    </citation>
    <scope>NUCLEOTIDE SEQUENCE [LARGE SCALE GENOMIC DNA]</scope>
    <source>
        <strain evidence="3 4">NBRC 107627</strain>
    </source>
</reference>
<keyword evidence="4" id="KW-1185">Reference proteome</keyword>
<dbReference type="AlphaFoldDB" id="A0A512IC85"/>
<evidence type="ECO:0000256" key="1">
    <source>
        <dbReference type="SAM" id="MobiDB-lite"/>
    </source>
</evidence>
<dbReference type="Proteomes" id="UP000321103">
    <property type="component" value="Unassembled WGS sequence"/>
</dbReference>
<dbReference type="EMBL" id="BJZS01000034">
    <property type="protein sequence ID" value="GEO95237.1"/>
    <property type="molecule type" value="Genomic_DNA"/>
</dbReference>
<dbReference type="RefSeq" id="WP_062736388.1">
    <property type="nucleotide sequence ID" value="NZ_BJZS01000034.1"/>
</dbReference>
<dbReference type="STRING" id="388357.GCA_001580365_02967"/>
<organism evidence="3 4">
    <name type="scientific">Kocuria turfanensis</name>
    <dbReference type="NCBI Taxonomy" id="388357"/>
    <lineage>
        <taxon>Bacteria</taxon>
        <taxon>Bacillati</taxon>
        <taxon>Actinomycetota</taxon>
        <taxon>Actinomycetes</taxon>
        <taxon>Micrococcales</taxon>
        <taxon>Micrococcaceae</taxon>
        <taxon>Kocuria</taxon>
    </lineage>
</organism>
<keyword evidence="2" id="KW-0732">Signal</keyword>
<evidence type="ECO:0000256" key="2">
    <source>
        <dbReference type="SAM" id="SignalP"/>
    </source>
</evidence>
<accession>A0A512IC85</accession>
<feature type="region of interest" description="Disordered" evidence="1">
    <location>
        <begin position="155"/>
        <end position="187"/>
    </location>
</feature>
<feature type="chain" id="PRO_5039487868" description="Lipoprotein" evidence="2">
    <location>
        <begin position="31"/>
        <end position="187"/>
    </location>
</feature>
<feature type="signal peptide" evidence="2">
    <location>
        <begin position="1"/>
        <end position="30"/>
    </location>
</feature>
<evidence type="ECO:0008006" key="5">
    <source>
        <dbReference type="Google" id="ProtNLM"/>
    </source>
</evidence>
<protein>
    <recommendedName>
        <fullName evidence="5">Lipoprotein</fullName>
    </recommendedName>
</protein>